<gene>
    <name evidence="1" type="ORF">NE646_13375</name>
</gene>
<dbReference type="EMBL" id="JANGAB010000076">
    <property type="protein sequence ID" value="MCQ4950634.1"/>
    <property type="molecule type" value="Genomic_DNA"/>
</dbReference>
<dbReference type="AlphaFoldDB" id="A0AAW5KIV7"/>
<dbReference type="Proteomes" id="UP001205063">
    <property type="component" value="Unassembled WGS sequence"/>
</dbReference>
<feature type="non-terminal residue" evidence="1">
    <location>
        <position position="1"/>
    </location>
</feature>
<comment type="caution">
    <text evidence="1">The sequence shown here is derived from an EMBL/GenBank/DDBJ whole genome shotgun (WGS) entry which is preliminary data.</text>
</comment>
<evidence type="ECO:0000313" key="2">
    <source>
        <dbReference type="Proteomes" id="UP001205063"/>
    </source>
</evidence>
<organism evidence="1 2">
    <name type="scientific">Bittarella massiliensis</name>
    <name type="common">ex Durand et al. 2017</name>
    <dbReference type="NCBI Taxonomy" id="1720313"/>
    <lineage>
        <taxon>Bacteria</taxon>
        <taxon>Bacillati</taxon>
        <taxon>Bacillota</taxon>
        <taxon>Clostridia</taxon>
        <taxon>Eubacteriales</taxon>
        <taxon>Oscillospiraceae</taxon>
        <taxon>Bittarella (ex Durand et al. 2017)</taxon>
    </lineage>
</organism>
<dbReference type="RefSeq" id="WP_256136807.1">
    <property type="nucleotide sequence ID" value="NZ_JANGAB010000076.1"/>
</dbReference>
<protein>
    <submittedName>
        <fullName evidence="1">Uncharacterized protein</fullName>
    </submittedName>
</protein>
<name>A0AAW5KIV7_9FIRM</name>
<sequence length="82" mass="9259">RAGLRSELFTDAQSCEQGVKRGTGRDAGPSFFVSISTTGKGTLSNYKIQMESAERLERSLLLKEAHFDKHGRLFAKFIFYRI</sequence>
<evidence type="ECO:0000313" key="1">
    <source>
        <dbReference type="EMBL" id="MCQ4950634.1"/>
    </source>
</evidence>
<reference evidence="1" key="1">
    <citation type="submission" date="2022-06" db="EMBL/GenBank/DDBJ databases">
        <title>Isolation of gut microbiota from human fecal samples.</title>
        <authorList>
            <person name="Pamer E.G."/>
            <person name="Barat B."/>
            <person name="Waligurski E."/>
            <person name="Medina S."/>
            <person name="Paddock L."/>
            <person name="Mostad J."/>
        </authorList>
    </citation>
    <scope>NUCLEOTIDE SEQUENCE</scope>
    <source>
        <strain evidence="1">DFI.7.96</strain>
    </source>
</reference>
<accession>A0AAW5KIV7</accession>
<proteinExistence type="predicted"/>